<dbReference type="EMBL" id="QGTJ01000010">
    <property type="protein sequence ID" value="PWV59527.1"/>
    <property type="molecule type" value="Genomic_DNA"/>
</dbReference>
<gene>
    <name evidence="2" type="ORF">C7443_11072</name>
</gene>
<feature type="transmembrane region" description="Helical" evidence="1">
    <location>
        <begin position="111"/>
        <end position="133"/>
    </location>
</feature>
<keyword evidence="1" id="KW-0472">Membrane</keyword>
<proteinExistence type="predicted"/>
<feature type="transmembrane region" description="Helical" evidence="1">
    <location>
        <begin position="46"/>
        <end position="67"/>
    </location>
</feature>
<protein>
    <submittedName>
        <fullName evidence="2">Uncharacterized protein</fullName>
    </submittedName>
</protein>
<keyword evidence="1" id="KW-1133">Transmembrane helix</keyword>
<reference evidence="2 3" key="1">
    <citation type="submission" date="2018-05" db="EMBL/GenBank/DDBJ databases">
        <title>Genomic Encyclopedia of Type Strains, Phase IV (KMG-IV): sequencing the most valuable type-strain genomes for metagenomic binning, comparative biology and taxonomic classification.</title>
        <authorList>
            <person name="Goeker M."/>
        </authorList>
    </citation>
    <scope>NUCLEOTIDE SEQUENCE [LARGE SCALE GENOMIC DNA]</scope>
    <source>
        <strain evidence="2 3">DSM 23606</strain>
    </source>
</reference>
<dbReference type="AlphaFoldDB" id="A0A317MRU6"/>
<dbReference type="RefSeq" id="WP_170123644.1">
    <property type="nucleotide sequence ID" value="NZ_QGTJ01000010.1"/>
</dbReference>
<keyword evidence="3" id="KW-1185">Reference proteome</keyword>
<sequence length="144" mass="15324">MHLFPLLAGGITTGLLIVLGEAVLNLTLLAGDWAELFARFELPQPGPAVAAQGLLKLLLLGGFAVWLAGVLQSAFPRPLVAAVVAGLIVWFLVWAWVQWGMLLAGYVTPRVALFTVVWGLLELPLAVCAGAAVRRRLQHARAPA</sequence>
<accession>A0A317MRU6</accession>
<evidence type="ECO:0000256" key="1">
    <source>
        <dbReference type="SAM" id="Phobius"/>
    </source>
</evidence>
<comment type="caution">
    <text evidence="2">The sequence shown here is derived from an EMBL/GenBank/DDBJ whole genome shotgun (WGS) entry which is preliminary data.</text>
</comment>
<name>A0A317MRU6_9GAMM</name>
<dbReference type="Proteomes" id="UP000246569">
    <property type="component" value="Unassembled WGS sequence"/>
</dbReference>
<evidence type="ECO:0000313" key="3">
    <source>
        <dbReference type="Proteomes" id="UP000246569"/>
    </source>
</evidence>
<feature type="transmembrane region" description="Helical" evidence="1">
    <location>
        <begin position="79"/>
        <end position="99"/>
    </location>
</feature>
<keyword evidence="1" id="KW-0812">Transmembrane</keyword>
<organism evidence="2 3">
    <name type="scientific">Plasticicumulans acidivorans</name>
    <dbReference type="NCBI Taxonomy" id="886464"/>
    <lineage>
        <taxon>Bacteria</taxon>
        <taxon>Pseudomonadati</taxon>
        <taxon>Pseudomonadota</taxon>
        <taxon>Gammaproteobacteria</taxon>
        <taxon>Candidatus Competibacteraceae</taxon>
        <taxon>Plasticicumulans</taxon>
    </lineage>
</organism>
<evidence type="ECO:0000313" key="2">
    <source>
        <dbReference type="EMBL" id="PWV59527.1"/>
    </source>
</evidence>